<dbReference type="Proteomes" id="UP000266673">
    <property type="component" value="Unassembled WGS sequence"/>
</dbReference>
<dbReference type="AlphaFoldDB" id="A0A397UN33"/>
<reference evidence="1 2" key="1">
    <citation type="submission" date="2018-06" db="EMBL/GenBank/DDBJ databases">
        <title>Comparative genomics reveals the genomic features of Rhizophagus irregularis, R. cerebriforme, R. diaphanum and Gigaspora rosea, and their symbiotic lifestyle signature.</title>
        <authorList>
            <person name="Morin E."/>
            <person name="San Clemente H."/>
            <person name="Chen E.C.H."/>
            <person name="De La Providencia I."/>
            <person name="Hainaut M."/>
            <person name="Kuo A."/>
            <person name="Kohler A."/>
            <person name="Murat C."/>
            <person name="Tang N."/>
            <person name="Roy S."/>
            <person name="Loubradou J."/>
            <person name="Henrissat B."/>
            <person name="Grigoriev I.V."/>
            <person name="Corradi N."/>
            <person name="Roux C."/>
            <person name="Martin F.M."/>
        </authorList>
    </citation>
    <scope>NUCLEOTIDE SEQUENCE [LARGE SCALE GENOMIC DNA]</scope>
    <source>
        <strain evidence="1 2">DAOM 194757</strain>
    </source>
</reference>
<dbReference type="EMBL" id="QKWP01001122">
    <property type="protein sequence ID" value="RIB11544.1"/>
    <property type="molecule type" value="Genomic_DNA"/>
</dbReference>
<protein>
    <recommendedName>
        <fullName evidence="3">Restriction endonuclease type IV Mrr domain-containing protein</fullName>
    </recommendedName>
</protein>
<proteinExistence type="predicted"/>
<keyword evidence="2" id="KW-1185">Reference proteome</keyword>
<accession>A0A397UN33</accession>
<sequence>MSSSSFNYKRHHPYSQVNTTEILKKVRDQEKFTKLSNKDQDETYRLHVISLFQKKGVNMYSFETELKIDGPPYIFIGEGEINMMGFMKNFKVLVQSKYESVTPNEINNFAHLLSSYDEDTLGVFVASSFNKNAMNFADMYPRKIFLIVDNLNDLSNFDEVYNNDIAKYLF</sequence>
<name>A0A397UN33_9GLOM</name>
<organism evidence="1 2">
    <name type="scientific">Gigaspora rosea</name>
    <dbReference type="NCBI Taxonomy" id="44941"/>
    <lineage>
        <taxon>Eukaryota</taxon>
        <taxon>Fungi</taxon>
        <taxon>Fungi incertae sedis</taxon>
        <taxon>Mucoromycota</taxon>
        <taxon>Glomeromycotina</taxon>
        <taxon>Glomeromycetes</taxon>
        <taxon>Diversisporales</taxon>
        <taxon>Gigasporaceae</taxon>
        <taxon>Gigaspora</taxon>
    </lineage>
</organism>
<evidence type="ECO:0000313" key="2">
    <source>
        <dbReference type="Proteomes" id="UP000266673"/>
    </source>
</evidence>
<comment type="caution">
    <text evidence="1">The sequence shown here is derived from an EMBL/GenBank/DDBJ whole genome shotgun (WGS) entry which is preliminary data.</text>
</comment>
<evidence type="ECO:0008006" key="3">
    <source>
        <dbReference type="Google" id="ProtNLM"/>
    </source>
</evidence>
<gene>
    <name evidence="1" type="ORF">C2G38_2042587</name>
</gene>
<dbReference type="OrthoDB" id="10335782at2759"/>
<evidence type="ECO:0000313" key="1">
    <source>
        <dbReference type="EMBL" id="RIB11544.1"/>
    </source>
</evidence>